<dbReference type="AlphaFoldDB" id="A0A565A3I4"/>
<evidence type="ECO:0000256" key="1">
    <source>
        <dbReference type="SAM" id="Phobius"/>
    </source>
</evidence>
<evidence type="ECO:0000313" key="2">
    <source>
        <dbReference type="EMBL" id="VUZ99344.1"/>
    </source>
</evidence>
<feature type="transmembrane region" description="Helical" evidence="1">
    <location>
        <begin position="248"/>
        <end position="271"/>
    </location>
</feature>
<sequence>MGVEASLDEFEFFEKMDMNYLYKAVNSVNDGTVVEGDTEIRSYIDCTAFRGLDKDICKRFNNLIKSLCFIKSTSDNNKLLNNNDYLYLNFWANSEVYKKGGDDNATVDEFSINMKDECKTCFDKITLKKMLKYIDDKTFEKMKILDNLYNNYFEMEQIIFSKADTDIEKCSSYSKQCVEHYTAAISKYRDTKDHFYNALKNFENKHKNLHNQAFQRNKSLSAYMEMIPKAYQISDLTSYTMNDENNKIILISLLGSASAIILILIYFYMFTPCCARMPYMKGNKKKKIRNQDDIRDNSLQYLADSNNVGFNNKKYNLAYQTA</sequence>
<keyword evidence="1" id="KW-0472">Membrane</keyword>
<proteinExistence type="predicted"/>
<accession>A0A565A3I4</accession>
<dbReference type="VEuPathDB" id="PlasmoDB:PVPAM_130010100"/>
<name>A0A565A3I4_PLAVI</name>
<keyword evidence="1" id="KW-1133">Transmembrane helix</keyword>
<gene>
    <name evidence="2" type="ORF">PVP01_0000590</name>
</gene>
<dbReference type="Proteomes" id="UP000220605">
    <property type="component" value="Unassembled WGS sequence"/>
</dbReference>
<organism evidence="2">
    <name type="scientific">Plasmodium vivax</name>
    <name type="common">malaria parasite P. vivax</name>
    <dbReference type="NCBI Taxonomy" id="5855"/>
    <lineage>
        <taxon>Eukaryota</taxon>
        <taxon>Sar</taxon>
        <taxon>Alveolata</taxon>
        <taxon>Apicomplexa</taxon>
        <taxon>Aconoidasida</taxon>
        <taxon>Haemosporida</taxon>
        <taxon>Plasmodiidae</taxon>
        <taxon>Plasmodium</taxon>
        <taxon>Plasmodium (Plasmodium)</taxon>
    </lineage>
</organism>
<dbReference type="EMBL" id="FLZR02000001">
    <property type="protein sequence ID" value="VUZ99344.1"/>
    <property type="molecule type" value="Genomic_DNA"/>
</dbReference>
<protein>
    <submittedName>
        <fullName evidence="2">VIR protein</fullName>
    </submittedName>
</protein>
<keyword evidence="1" id="KW-0812">Transmembrane</keyword>
<reference evidence="2" key="1">
    <citation type="submission" date="2016-07" db="EMBL/GenBank/DDBJ databases">
        <authorList>
            <consortium name="Pathogen Informatics"/>
        </authorList>
    </citation>
    <scope>NUCLEOTIDE SEQUENCE</scope>
</reference>
<dbReference type="OrthoDB" id="388014at2759"/>
<dbReference type="VEuPathDB" id="PlasmoDB:PVW1_000016900"/>
<dbReference type="VEuPathDB" id="PlasmoDB:PVP01_0000590"/>